<dbReference type="RefSeq" id="WP_188392721.1">
    <property type="nucleotide sequence ID" value="NZ_BMEV01000052.1"/>
</dbReference>
<evidence type="ECO:0000313" key="5">
    <source>
        <dbReference type="Proteomes" id="UP000602050"/>
    </source>
</evidence>
<sequence>MKKQTPKEKILELLKKKKALTITEMMPYFSISEIAVRKHLNGLIQKGYVKKIAHKQKVGRPYYTYMLTKKGHDTFPSQYKSLPLQLLQDLEEMQGLEMVNSLLERRIEKEKCDLEEFIQADSLTARIEEYVELQNKKGYMLEWKQLEDGKAEIINHHCPVAEIAENYSQVCLNEKVLLEEILNDGKIEFRACMAKGAPVCRWIIESSGQQFVKKEEVH</sequence>
<dbReference type="Proteomes" id="UP000602050">
    <property type="component" value="Unassembled WGS sequence"/>
</dbReference>
<comment type="caution">
    <text evidence="4">The sequence shown here is derived from an EMBL/GenBank/DDBJ whole genome shotgun (WGS) entry which is preliminary data.</text>
</comment>
<proteinExistence type="predicted"/>
<dbReference type="EMBL" id="BMEV01000052">
    <property type="protein sequence ID" value="GFZ83129.1"/>
    <property type="molecule type" value="Genomic_DNA"/>
</dbReference>
<keyword evidence="5" id="KW-1185">Reference proteome</keyword>
<dbReference type="Gene3D" id="1.10.10.10">
    <property type="entry name" value="Winged helix-like DNA-binding domain superfamily/Winged helix DNA-binding domain"/>
    <property type="match status" value="1"/>
</dbReference>
<dbReference type="SUPFAM" id="SSF46785">
    <property type="entry name" value="Winged helix' DNA-binding domain"/>
    <property type="match status" value="1"/>
</dbReference>
<dbReference type="Pfam" id="PF08220">
    <property type="entry name" value="HTH_DeoR"/>
    <property type="match status" value="1"/>
</dbReference>
<keyword evidence="2" id="KW-0804">Transcription</keyword>
<accession>A0A8J2TR29</accession>
<dbReference type="AlphaFoldDB" id="A0A8J2TR29"/>
<name>A0A8J2TR29_9BACI</name>
<feature type="domain" description="HTH deoR-type" evidence="3">
    <location>
        <begin position="8"/>
        <end position="52"/>
    </location>
</feature>
<dbReference type="GO" id="GO:0003700">
    <property type="term" value="F:DNA-binding transcription factor activity"/>
    <property type="evidence" value="ECO:0007669"/>
    <property type="project" value="InterPro"/>
</dbReference>
<dbReference type="InterPro" id="IPR036390">
    <property type="entry name" value="WH_DNA-bd_sf"/>
</dbReference>
<dbReference type="InterPro" id="IPR001034">
    <property type="entry name" value="DeoR_HTH"/>
</dbReference>
<evidence type="ECO:0000256" key="1">
    <source>
        <dbReference type="ARBA" id="ARBA00023015"/>
    </source>
</evidence>
<evidence type="ECO:0000313" key="4">
    <source>
        <dbReference type="EMBL" id="GFZ83129.1"/>
    </source>
</evidence>
<protein>
    <submittedName>
        <fullName evidence="4">Transcriptional regulator</fullName>
    </submittedName>
</protein>
<reference evidence="4" key="2">
    <citation type="submission" date="2020-09" db="EMBL/GenBank/DDBJ databases">
        <authorList>
            <person name="Sun Q."/>
            <person name="Zhou Y."/>
        </authorList>
    </citation>
    <scope>NUCLEOTIDE SEQUENCE</scope>
    <source>
        <strain evidence="4">CGMCC 1.12360</strain>
    </source>
</reference>
<gene>
    <name evidence="4" type="ORF">GCM10010978_24670</name>
</gene>
<reference evidence="4" key="1">
    <citation type="journal article" date="2014" name="Int. J. Syst. Evol. Microbiol.">
        <title>Complete genome sequence of Corynebacterium casei LMG S-19264T (=DSM 44701T), isolated from a smear-ripened cheese.</title>
        <authorList>
            <consortium name="US DOE Joint Genome Institute (JGI-PGF)"/>
            <person name="Walter F."/>
            <person name="Albersmeier A."/>
            <person name="Kalinowski J."/>
            <person name="Ruckert C."/>
        </authorList>
    </citation>
    <scope>NUCLEOTIDE SEQUENCE</scope>
    <source>
        <strain evidence="4">CGMCC 1.12360</strain>
    </source>
</reference>
<evidence type="ECO:0000259" key="3">
    <source>
        <dbReference type="Pfam" id="PF08220"/>
    </source>
</evidence>
<dbReference type="InterPro" id="IPR036388">
    <property type="entry name" value="WH-like_DNA-bd_sf"/>
</dbReference>
<organism evidence="4 5">
    <name type="scientific">Compostibacillus humi</name>
    <dbReference type="NCBI Taxonomy" id="1245525"/>
    <lineage>
        <taxon>Bacteria</taxon>
        <taxon>Bacillati</taxon>
        <taxon>Bacillota</taxon>
        <taxon>Bacilli</taxon>
        <taxon>Bacillales</taxon>
        <taxon>Bacillaceae</taxon>
        <taxon>Compostibacillus</taxon>
    </lineage>
</organism>
<keyword evidence="1" id="KW-0805">Transcription regulation</keyword>
<evidence type="ECO:0000256" key="2">
    <source>
        <dbReference type="ARBA" id="ARBA00023163"/>
    </source>
</evidence>